<evidence type="ECO:0000313" key="1">
    <source>
        <dbReference type="EMBL" id="MFD1206669.1"/>
    </source>
</evidence>
<comment type="caution">
    <text evidence="1">The sequence shown here is derived from an EMBL/GenBank/DDBJ whole genome shotgun (WGS) entry which is preliminary data.</text>
</comment>
<keyword evidence="2" id="KW-1185">Reference proteome</keyword>
<dbReference type="Proteomes" id="UP001597231">
    <property type="component" value="Unassembled WGS sequence"/>
</dbReference>
<evidence type="ECO:0000313" key="2">
    <source>
        <dbReference type="Proteomes" id="UP001597231"/>
    </source>
</evidence>
<organism evidence="1 2">
    <name type="scientific">Sporosarcina contaminans</name>
    <dbReference type="NCBI Taxonomy" id="633403"/>
    <lineage>
        <taxon>Bacteria</taxon>
        <taxon>Bacillati</taxon>
        <taxon>Bacillota</taxon>
        <taxon>Bacilli</taxon>
        <taxon>Bacillales</taxon>
        <taxon>Caryophanaceae</taxon>
        <taxon>Sporosarcina</taxon>
    </lineage>
</organism>
<reference evidence="2" key="1">
    <citation type="journal article" date="2019" name="Int. J. Syst. Evol. Microbiol.">
        <title>The Global Catalogue of Microorganisms (GCM) 10K type strain sequencing project: providing services to taxonomists for standard genome sequencing and annotation.</title>
        <authorList>
            <consortium name="The Broad Institute Genomics Platform"/>
            <consortium name="The Broad Institute Genome Sequencing Center for Infectious Disease"/>
            <person name="Wu L."/>
            <person name="Ma J."/>
        </authorList>
    </citation>
    <scope>NUCLEOTIDE SEQUENCE [LARGE SCALE GENOMIC DNA]</scope>
    <source>
        <strain evidence="2">CCUG 53915</strain>
    </source>
</reference>
<dbReference type="EMBL" id="JBHTLT010000127">
    <property type="protein sequence ID" value="MFD1206669.1"/>
    <property type="molecule type" value="Genomic_DNA"/>
</dbReference>
<dbReference type="RefSeq" id="WP_381482272.1">
    <property type="nucleotide sequence ID" value="NZ_JBHTLT010000127.1"/>
</dbReference>
<sequence>MIGAKVAHSRETERQVFIAELHRLGIYENMKGQPLEQESYHTLRTMLAAKKAVAQ</sequence>
<protein>
    <recommendedName>
        <fullName evidence="3">Fur-regulated basic protein A</fullName>
    </recommendedName>
</protein>
<gene>
    <name evidence="1" type="ORF">ACFQ38_16350</name>
</gene>
<accession>A0ABW3U215</accession>
<proteinExistence type="predicted"/>
<name>A0ABW3U215_9BACL</name>
<evidence type="ECO:0008006" key="3">
    <source>
        <dbReference type="Google" id="ProtNLM"/>
    </source>
</evidence>